<dbReference type="AlphaFoldDB" id="A0AAN7T9N4"/>
<dbReference type="Proteomes" id="UP001310890">
    <property type="component" value="Unassembled WGS sequence"/>
</dbReference>
<dbReference type="EMBL" id="JAVRRL010000089">
    <property type="protein sequence ID" value="KAK5108331.1"/>
    <property type="molecule type" value="Genomic_DNA"/>
</dbReference>
<evidence type="ECO:0000313" key="2">
    <source>
        <dbReference type="Proteomes" id="UP001310890"/>
    </source>
</evidence>
<evidence type="ECO:0000313" key="1">
    <source>
        <dbReference type="EMBL" id="KAK5108331.1"/>
    </source>
</evidence>
<proteinExistence type="predicted"/>
<organism evidence="1 2">
    <name type="scientific">Meristemomyces frigidus</name>
    <dbReference type="NCBI Taxonomy" id="1508187"/>
    <lineage>
        <taxon>Eukaryota</taxon>
        <taxon>Fungi</taxon>
        <taxon>Dikarya</taxon>
        <taxon>Ascomycota</taxon>
        <taxon>Pezizomycotina</taxon>
        <taxon>Dothideomycetes</taxon>
        <taxon>Dothideomycetidae</taxon>
        <taxon>Mycosphaerellales</taxon>
        <taxon>Teratosphaeriaceae</taxon>
        <taxon>Meristemomyces</taxon>
    </lineage>
</organism>
<gene>
    <name evidence="1" type="ORF">LTR62_008427</name>
</gene>
<protein>
    <submittedName>
        <fullName evidence="1">Uncharacterized protein</fullName>
    </submittedName>
</protein>
<sequence length="516" mass="56637">MSSSRASVDINIIETISQQVRSFSTMDLTLRKRATAKASPRQAFREDQLSDSVARRLFKRSAHTWKPPHEDAMFAAHRANIPSHTHTETSLSPNGTVPAVSNKPAWDSFKNELRHDKETRVGKAALLRSLNSARHIERVPHVVLDDDICATLRQYANSIDDLKTSTNNSALQYTMIMPFHHPLSNDHTKSLRLVSPPGLGGLACGELWSGGKYKRHMISLYHTDPEHLRTCACHLHVVWQCLVEPRYTRFGAARSRDGKWIVQLEEEIKTKLGSAALSFPGAAQVSGPPRRTEGVARRNSIAKLDGIKDDSGADGTMGNEAAESGYATLPLSQASSWETTVLKSVESCQFASPSLRSRASSWATTIQPTHAPSITVGLRKRTLDSGIETPLNHGAHKSATSGLPLMRTASWETCSSTQEPHYLRLSPLPRSESQASWITADTRSTTSTVRPVGISAPLRQEHASGSFAGGIPRIPTPDFMRCAGVFDLGLGREDTWQTMSSIASEIEERRDHGDEG</sequence>
<reference evidence="1" key="1">
    <citation type="submission" date="2023-08" db="EMBL/GenBank/DDBJ databases">
        <title>Black Yeasts Isolated from many extreme environments.</title>
        <authorList>
            <person name="Coleine C."/>
            <person name="Stajich J.E."/>
            <person name="Selbmann L."/>
        </authorList>
    </citation>
    <scope>NUCLEOTIDE SEQUENCE</scope>
    <source>
        <strain evidence="1">CCFEE 5401</strain>
    </source>
</reference>
<comment type="caution">
    <text evidence="1">The sequence shown here is derived from an EMBL/GenBank/DDBJ whole genome shotgun (WGS) entry which is preliminary data.</text>
</comment>
<name>A0AAN7T9N4_9PEZI</name>
<accession>A0AAN7T9N4</accession>